<gene>
    <name evidence="8" type="ORF">NCTC12092_01409</name>
</gene>
<evidence type="ECO:0000313" key="9">
    <source>
        <dbReference type="Proteomes" id="UP000254461"/>
    </source>
</evidence>
<evidence type="ECO:0000313" key="8">
    <source>
        <dbReference type="EMBL" id="SUN47373.1"/>
    </source>
</evidence>
<dbReference type="AlphaFoldDB" id="A0A380JTG6"/>
<evidence type="ECO:0000256" key="3">
    <source>
        <dbReference type="ARBA" id="ARBA00023315"/>
    </source>
</evidence>
<evidence type="ECO:0000256" key="4">
    <source>
        <dbReference type="ARBA" id="ARBA00030755"/>
    </source>
</evidence>
<evidence type="ECO:0000256" key="1">
    <source>
        <dbReference type="ARBA" id="ARBA00010982"/>
    </source>
</evidence>
<dbReference type="CDD" id="cd00751">
    <property type="entry name" value="thiolase"/>
    <property type="match status" value="1"/>
</dbReference>
<dbReference type="PANTHER" id="PTHR18919:SF140">
    <property type="entry name" value="ACETYL-COA C-ACETYLTRANSFERASE (ACETOACETYL-COA THIOLASE) (ACAB-5)"/>
    <property type="match status" value="1"/>
</dbReference>
<keyword evidence="2 5" id="KW-0808">Transferase</keyword>
<dbReference type="RefSeq" id="WP_115251165.1">
    <property type="nucleotide sequence ID" value="NZ_UHFF01000002.1"/>
</dbReference>
<feature type="domain" description="Thiolase N-terminal" evidence="6">
    <location>
        <begin position="4"/>
        <end position="241"/>
    </location>
</feature>
<accession>A0A380JTG6</accession>
<dbReference type="PIRSF" id="PIRSF000429">
    <property type="entry name" value="Ac-CoA_Ac_transf"/>
    <property type="match status" value="1"/>
</dbReference>
<dbReference type="Gene3D" id="3.40.47.10">
    <property type="match status" value="1"/>
</dbReference>
<dbReference type="GO" id="GO:0016747">
    <property type="term" value="F:acyltransferase activity, transferring groups other than amino-acyl groups"/>
    <property type="evidence" value="ECO:0007669"/>
    <property type="project" value="InterPro"/>
</dbReference>
<dbReference type="EMBL" id="UHFF01000002">
    <property type="protein sequence ID" value="SUN47373.1"/>
    <property type="molecule type" value="Genomic_DNA"/>
</dbReference>
<evidence type="ECO:0000256" key="5">
    <source>
        <dbReference type="RuleBase" id="RU003557"/>
    </source>
</evidence>
<dbReference type="InterPro" id="IPR002155">
    <property type="entry name" value="Thiolase"/>
</dbReference>
<organism evidence="8 9">
    <name type="scientific">Streptococcus equi subsp. equi</name>
    <dbReference type="NCBI Taxonomy" id="148942"/>
    <lineage>
        <taxon>Bacteria</taxon>
        <taxon>Bacillati</taxon>
        <taxon>Bacillota</taxon>
        <taxon>Bacilli</taxon>
        <taxon>Lactobacillales</taxon>
        <taxon>Streptococcaceae</taxon>
        <taxon>Streptococcus</taxon>
    </lineage>
</organism>
<dbReference type="InterPro" id="IPR020617">
    <property type="entry name" value="Thiolase_C"/>
</dbReference>
<dbReference type="Pfam" id="PF00108">
    <property type="entry name" value="Thiolase_N"/>
    <property type="match status" value="1"/>
</dbReference>
<evidence type="ECO:0000259" key="7">
    <source>
        <dbReference type="Pfam" id="PF02803"/>
    </source>
</evidence>
<dbReference type="NCBIfam" id="TIGR01930">
    <property type="entry name" value="AcCoA-C-Actrans"/>
    <property type="match status" value="1"/>
</dbReference>
<feature type="domain" description="Thiolase C-terminal" evidence="7">
    <location>
        <begin position="246"/>
        <end position="362"/>
    </location>
</feature>
<dbReference type="SUPFAM" id="SSF53901">
    <property type="entry name" value="Thiolase-like"/>
    <property type="match status" value="2"/>
</dbReference>
<name>A0A380JTG6_9STRE</name>
<keyword evidence="3 5" id="KW-0012">Acyltransferase</keyword>
<protein>
    <recommendedName>
        <fullName evidence="4">Acetoacetyl-CoA thiolase</fullName>
    </recommendedName>
</protein>
<evidence type="ECO:0000256" key="2">
    <source>
        <dbReference type="ARBA" id="ARBA00022679"/>
    </source>
</evidence>
<reference evidence="8 9" key="1">
    <citation type="submission" date="2018-06" db="EMBL/GenBank/DDBJ databases">
        <authorList>
            <consortium name="Pathogen Informatics"/>
            <person name="Doyle S."/>
        </authorList>
    </citation>
    <scope>NUCLEOTIDE SEQUENCE [LARGE SCALE GENOMIC DNA]</scope>
    <source>
        <strain evidence="8 9">NCTC12092</strain>
    </source>
</reference>
<dbReference type="Proteomes" id="UP000254461">
    <property type="component" value="Unassembled WGS sequence"/>
</dbReference>
<sequence>MIDVYIQRGLRTPIGLAGKQFARVRPELLGAQLINALVKADKLAIDEVICGNAVGTGGNIGRLMTLYSDLGETVPATTVDMQCASAGAALTMGYAKIKAGLATRLLAGGIESSSLQPQRIYAAADSRSGAYEVAQFSPDTSSQLAMIAGAERVAQAYQMTPSQLNQWTLTSHQRAHIARQKHWLADIILVMPGMSDQGIRPRLSEKVLSKVPPILDKAGLISAANTCLTHDAAAFLVLSSQRSAYQILDLVEVAGNPKTSPQMVVEASQVLLARNGLAMTDMDAIEWNEAFAVIDLLFEHYFVEALDRYNIFGGALAYGHPFGASAAIIILHLMQALALKQGRYGLAAIPAAGGQAFALLLEYHKDYSHAI</sequence>
<dbReference type="InterPro" id="IPR020616">
    <property type="entry name" value="Thiolase_N"/>
</dbReference>
<dbReference type="PANTHER" id="PTHR18919">
    <property type="entry name" value="ACETYL-COA C-ACYLTRANSFERASE"/>
    <property type="match status" value="1"/>
</dbReference>
<evidence type="ECO:0000259" key="6">
    <source>
        <dbReference type="Pfam" id="PF00108"/>
    </source>
</evidence>
<proteinExistence type="inferred from homology"/>
<dbReference type="Pfam" id="PF02803">
    <property type="entry name" value="Thiolase_C"/>
    <property type="match status" value="1"/>
</dbReference>
<comment type="similarity">
    <text evidence="1 5">Belongs to the thiolase-like superfamily. Thiolase family.</text>
</comment>
<dbReference type="InterPro" id="IPR016039">
    <property type="entry name" value="Thiolase-like"/>
</dbReference>